<feature type="domain" description="CoA carboxyltransferase N-terminal" evidence="1">
    <location>
        <begin position="22"/>
        <end position="273"/>
    </location>
</feature>
<feature type="domain" description="CoA carboxyltransferase C-terminal" evidence="2">
    <location>
        <begin position="273"/>
        <end position="531"/>
    </location>
</feature>
<dbReference type="PANTHER" id="PTHR22855">
    <property type="entry name" value="ACETYL, PROPIONYL, PYRUVATE, AND GLUTACONYL CARBOXYLASE-RELATED"/>
    <property type="match status" value="1"/>
</dbReference>
<keyword evidence="4" id="KW-1185">Reference proteome</keyword>
<dbReference type="RefSeq" id="WP_075136551.1">
    <property type="nucleotide sequence ID" value="NZ_MSIF01000020.1"/>
</dbReference>
<dbReference type="PANTHER" id="PTHR22855:SF46">
    <property type="entry name" value="METHYLCROTONOYL-COA CARBOXYLASE"/>
    <property type="match status" value="1"/>
</dbReference>
<dbReference type="Pfam" id="PF01039">
    <property type="entry name" value="Carboxyl_trans"/>
    <property type="match status" value="1"/>
</dbReference>
<dbReference type="Gene3D" id="3.90.226.10">
    <property type="entry name" value="2-enoyl-CoA Hydratase, Chain A, domain 1"/>
    <property type="match status" value="2"/>
</dbReference>
<dbReference type="AlphaFoldDB" id="A0A7Z0WGH7"/>
<dbReference type="Proteomes" id="UP000185696">
    <property type="component" value="Unassembled WGS sequence"/>
</dbReference>
<dbReference type="PROSITE" id="PS50989">
    <property type="entry name" value="COA_CT_CTER"/>
    <property type="match status" value="1"/>
</dbReference>
<comment type="caution">
    <text evidence="3">The sequence shown here is derived from an EMBL/GenBank/DDBJ whole genome shotgun (WGS) entry which is preliminary data.</text>
</comment>
<proteinExistence type="predicted"/>
<dbReference type="InterPro" id="IPR034733">
    <property type="entry name" value="AcCoA_carboxyl_beta"/>
</dbReference>
<dbReference type="InterPro" id="IPR045190">
    <property type="entry name" value="MCCB/AccD1-like"/>
</dbReference>
<evidence type="ECO:0000313" key="3">
    <source>
        <dbReference type="EMBL" id="OLF06670.1"/>
    </source>
</evidence>
<gene>
    <name evidence="3" type="ORF">BLA60_30885</name>
</gene>
<reference evidence="3 4" key="1">
    <citation type="submission" date="2016-12" db="EMBL/GenBank/DDBJ databases">
        <title>The draft genome sequence of Actinophytocola xinjiangensis.</title>
        <authorList>
            <person name="Wang W."/>
            <person name="Yuan L."/>
        </authorList>
    </citation>
    <scope>NUCLEOTIDE SEQUENCE [LARGE SCALE GENOMIC DNA]</scope>
    <source>
        <strain evidence="3 4">CGMCC 4.4663</strain>
    </source>
</reference>
<keyword evidence="3" id="KW-0808">Transferase</keyword>
<dbReference type="InterPro" id="IPR029045">
    <property type="entry name" value="ClpP/crotonase-like_dom_sf"/>
</dbReference>
<dbReference type="PROSITE" id="PS50980">
    <property type="entry name" value="COA_CT_NTER"/>
    <property type="match status" value="1"/>
</dbReference>
<evidence type="ECO:0000259" key="1">
    <source>
        <dbReference type="PROSITE" id="PS50980"/>
    </source>
</evidence>
<dbReference type="SUPFAM" id="SSF52096">
    <property type="entry name" value="ClpP/crotonase"/>
    <property type="match status" value="2"/>
</dbReference>
<dbReference type="InterPro" id="IPR011763">
    <property type="entry name" value="COA_CT_C"/>
</dbReference>
<dbReference type="InterPro" id="IPR011762">
    <property type="entry name" value="COA_CT_N"/>
</dbReference>
<dbReference type="FunFam" id="3.90.226.10:FF:000030">
    <property type="entry name" value="Acetyl-CoA carboxylase carboxyltransferase subunit"/>
    <property type="match status" value="1"/>
</dbReference>
<evidence type="ECO:0000259" key="2">
    <source>
        <dbReference type="PROSITE" id="PS50989"/>
    </source>
</evidence>
<dbReference type="FunFam" id="3.90.226.10:FF:000021">
    <property type="entry name" value="Acetyl-CoA carboxylase carboxyltransferase subunit"/>
    <property type="match status" value="1"/>
</dbReference>
<sequence>MEVLATRVDRRHESHDLNRRVMVQRLEEIDRLTAAVRHGGSARAVERHRARGRMLVRERVELLVDPHEYFLELSPLAAWDADYADGASLVTGVGVVSGVECVFVGNDFTVRGGSINPYTMRKTLRAFEIAEQNRLPVIQLTESGGGDLPAQAESFVDGGRFFRDLSRLSRAGIPTVDVVFGNATAGGAYQPGMSDYAVLIKQRSHVFLGGPPLVKMATGEDADPEELGGADMHATVSGLADYLAVDEHEALRVTRTIVGHLNWRKQGGPPTRPADEPVHDPADLLGIASHDLKVPFDPREVLARIVDGSRFEEFKPLYGRQLVTGWATLHGYPVGVLANHGVLMSEESEKAAQFIALCNQIDTPLLFLQNTTGFVVGTEYERGGITKNGSKMVRAVANSTVPHVTVMTGASYGAGNYGMSGRAYQPRFVFTWPNHRIGVMGPKQMSGVLSIVARGAAAARGVPFDEDEDRRRREAIETQLERESTALFATGRLWDDGIIDPRDTRTVVGIALSCAHNGPVRGTTDFGPFRM</sequence>
<organism evidence="3 4">
    <name type="scientific">Actinophytocola xinjiangensis</name>
    <dbReference type="NCBI Taxonomy" id="485602"/>
    <lineage>
        <taxon>Bacteria</taxon>
        <taxon>Bacillati</taxon>
        <taxon>Actinomycetota</taxon>
        <taxon>Actinomycetes</taxon>
        <taxon>Pseudonocardiales</taxon>
        <taxon>Pseudonocardiaceae</taxon>
    </lineage>
</organism>
<accession>A0A7Z0WGH7</accession>
<dbReference type="EMBL" id="MSIF01000020">
    <property type="protein sequence ID" value="OLF06670.1"/>
    <property type="molecule type" value="Genomic_DNA"/>
</dbReference>
<name>A0A7Z0WGH7_9PSEU</name>
<protein>
    <submittedName>
        <fullName evidence="3">Acetyl-CoA carboxylase carboxyltransferase subunit</fullName>
    </submittedName>
</protein>
<dbReference type="GO" id="GO:0016740">
    <property type="term" value="F:transferase activity"/>
    <property type="evidence" value="ECO:0007669"/>
    <property type="project" value="UniProtKB-KW"/>
</dbReference>
<evidence type="ECO:0000313" key="4">
    <source>
        <dbReference type="Proteomes" id="UP000185696"/>
    </source>
</evidence>
<dbReference type="GO" id="GO:0016874">
    <property type="term" value="F:ligase activity"/>
    <property type="evidence" value="ECO:0007669"/>
    <property type="project" value="InterPro"/>
</dbReference>